<dbReference type="GO" id="GO:0003723">
    <property type="term" value="F:RNA binding"/>
    <property type="evidence" value="ECO:0007669"/>
    <property type="project" value="UniProtKB-UniRule"/>
</dbReference>
<comment type="subcellular location">
    <subcellularLocation>
        <location evidence="1">Nucleus</location>
    </subcellularLocation>
</comment>
<gene>
    <name evidence="4" type="primary">WBGene00097597</name>
</gene>
<dbReference type="InterPro" id="IPR035979">
    <property type="entry name" value="RBD_domain_sf"/>
</dbReference>
<dbReference type="InterPro" id="IPR000504">
    <property type="entry name" value="RRM_dom"/>
</dbReference>
<dbReference type="Proteomes" id="UP000005239">
    <property type="component" value="Unassembled WGS sequence"/>
</dbReference>
<dbReference type="SMART" id="SM00361">
    <property type="entry name" value="RRM_1"/>
    <property type="match status" value="1"/>
</dbReference>
<accession>A0A8R1U7P0</accession>
<dbReference type="SMART" id="SM00360">
    <property type="entry name" value="RRM"/>
    <property type="match status" value="1"/>
</dbReference>
<dbReference type="GO" id="GO:0007399">
    <property type="term" value="P:nervous system development"/>
    <property type="evidence" value="ECO:0007669"/>
    <property type="project" value="InterPro"/>
</dbReference>
<keyword evidence="2" id="KW-0694">RNA-binding</keyword>
<dbReference type="Gene3D" id="3.30.70.330">
    <property type="match status" value="1"/>
</dbReference>
<dbReference type="AlphaFoldDB" id="A0A2A6CGP3"/>
<dbReference type="EnsemblMetazoa" id="PPA08043.1">
    <property type="protein sequence ID" value="PPA08043.1"/>
    <property type="gene ID" value="WBGene00097597"/>
</dbReference>
<reference evidence="5" key="1">
    <citation type="journal article" date="2008" name="Nat. Genet.">
        <title>The Pristionchus pacificus genome provides a unique perspective on nematode lifestyle and parasitism.</title>
        <authorList>
            <person name="Dieterich C."/>
            <person name="Clifton S.W."/>
            <person name="Schuster L.N."/>
            <person name="Chinwalla A."/>
            <person name="Delehaunty K."/>
            <person name="Dinkelacker I."/>
            <person name="Fulton L."/>
            <person name="Fulton R."/>
            <person name="Godfrey J."/>
            <person name="Minx P."/>
            <person name="Mitreva M."/>
            <person name="Roeseler W."/>
            <person name="Tian H."/>
            <person name="Witte H."/>
            <person name="Yang S.P."/>
            <person name="Wilson R.K."/>
            <person name="Sommer R.J."/>
        </authorList>
    </citation>
    <scope>NUCLEOTIDE SEQUENCE [LARGE SCALE GENOMIC DNA]</scope>
    <source>
        <strain evidence="5">PS312</strain>
    </source>
</reference>
<organism evidence="4 5">
    <name type="scientific">Pristionchus pacificus</name>
    <name type="common">Parasitic nematode worm</name>
    <dbReference type="NCBI Taxonomy" id="54126"/>
    <lineage>
        <taxon>Eukaryota</taxon>
        <taxon>Metazoa</taxon>
        <taxon>Ecdysozoa</taxon>
        <taxon>Nematoda</taxon>
        <taxon>Chromadorea</taxon>
        <taxon>Rhabditida</taxon>
        <taxon>Rhabditina</taxon>
        <taxon>Diplogasteromorpha</taxon>
        <taxon>Diplogasteroidea</taxon>
        <taxon>Neodiplogasteridae</taxon>
        <taxon>Pristionchus</taxon>
    </lineage>
</organism>
<reference evidence="4" key="2">
    <citation type="submission" date="2022-06" db="UniProtKB">
        <authorList>
            <consortium name="EnsemblMetazoa"/>
        </authorList>
    </citation>
    <scope>IDENTIFICATION</scope>
    <source>
        <strain evidence="4">PS312</strain>
    </source>
</reference>
<dbReference type="Pfam" id="PF00076">
    <property type="entry name" value="RRM_1"/>
    <property type="match status" value="1"/>
</dbReference>
<dbReference type="InterPro" id="IPR012677">
    <property type="entry name" value="Nucleotide-bd_a/b_plait_sf"/>
</dbReference>
<dbReference type="GO" id="GO:0005634">
    <property type="term" value="C:nucleus"/>
    <property type="evidence" value="ECO:0007669"/>
    <property type="project" value="UniProtKB-SubCell"/>
</dbReference>
<evidence type="ECO:0000256" key="3">
    <source>
        <dbReference type="ARBA" id="ARBA00023242"/>
    </source>
</evidence>
<dbReference type="PANTHER" id="PTHR15597:SF22">
    <property type="entry name" value="RNA-BINDING FOX PROTEIN 1, ISOFORM H"/>
    <property type="match status" value="1"/>
</dbReference>
<dbReference type="InterPro" id="IPR003954">
    <property type="entry name" value="RRM_euk-type"/>
</dbReference>
<dbReference type="PROSITE" id="PS50102">
    <property type="entry name" value="RRM"/>
    <property type="match status" value="1"/>
</dbReference>
<evidence type="ECO:0000313" key="4">
    <source>
        <dbReference type="EnsemblMetazoa" id="PPA08043.1"/>
    </source>
</evidence>
<keyword evidence="5" id="KW-1185">Reference proteome</keyword>
<dbReference type="InterPro" id="IPR047131">
    <property type="entry name" value="RBFOX1-like"/>
</dbReference>
<name>A0A2A6CGP3_PRIPA</name>
<protein>
    <submittedName>
        <fullName evidence="4">RNA binding protein</fullName>
    </submittedName>
</protein>
<evidence type="ECO:0000256" key="1">
    <source>
        <dbReference type="ARBA" id="ARBA00004123"/>
    </source>
</evidence>
<keyword evidence="3" id="KW-0539">Nucleus</keyword>
<sequence>MKPEKVEPSPSLHSTASSEVECGPRSLLEDLHLPHSTTHLSPPSNGSFPKRIHVSNIPFKWREGDLHNLFSSFGEIKDVSIVTNERGSKGYGFVTFLNSEAADEAIEALSGRNFSGRTILVSAATTRRNDMIRNDSIVRTGSSVAGTGNTKYSAELGALLLQQKQMLAQQHLQQYLIAQQNSDLIASALGLPTSNLTGLLGGSLPYPTSINLPGLDPLSLQVLILFSLKIMSSIDVLIVISHLHLYFAAAATSVAASSAAVAAATVCHHGTAAVGCLYTGS</sequence>
<accession>A0A2A6CGP3</accession>
<dbReference type="GO" id="GO:0000381">
    <property type="term" value="P:regulation of alternative mRNA splicing, via spliceosome"/>
    <property type="evidence" value="ECO:0007669"/>
    <property type="project" value="InterPro"/>
</dbReference>
<evidence type="ECO:0000313" key="5">
    <source>
        <dbReference type="Proteomes" id="UP000005239"/>
    </source>
</evidence>
<dbReference type="SUPFAM" id="SSF54928">
    <property type="entry name" value="RNA-binding domain, RBD"/>
    <property type="match status" value="1"/>
</dbReference>
<dbReference type="PANTHER" id="PTHR15597">
    <property type="entry name" value="ATAXIN 2-BINDING PROTEIN 1-RELATED"/>
    <property type="match status" value="1"/>
</dbReference>
<dbReference type="OrthoDB" id="5382468at2759"/>
<proteinExistence type="predicted"/>
<evidence type="ECO:0000256" key="2">
    <source>
        <dbReference type="ARBA" id="ARBA00022884"/>
    </source>
</evidence>